<keyword evidence="1" id="KW-0732">Signal</keyword>
<comment type="caution">
    <text evidence="2">The sequence shown here is derived from an EMBL/GenBank/DDBJ whole genome shotgun (WGS) entry which is preliminary data.</text>
</comment>
<dbReference type="Proteomes" id="UP001168552">
    <property type="component" value="Unassembled WGS sequence"/>
</dbReference>
<evidence type="ECO:0000313" key="2">
    <source>
        <dbReference type="EMBL" id="MDN4164802.1"/>
    </source>
</evidence>
<proteinExistence type="predicted"/>
<evidence type="ECO:0000256" key="1">
    <source>
        <dbReference type="SAM" id="SignalP"/>
    </source>
</evidence>
<evidence type="ECO:0000313" key="3">
    <source>
        <dbReference type="Proteomes" id="UP001168552"/>
    </source>
</evidence>
<dbReference type="RefSeq" id="WP_320003328.1">
    <property type="nucleotide sequence ID" value="NZ_JAUHJS010000002.1"/>
</dbReference>
<accession>A0ABT8F2W5</accession>
<gene>
    <name evidence="2" type="ORF">QWY31_04775</name>
</gene>
<feature type="signal peptide" evidence="1">
    <location>
        <begin position="1"/>
        <end position="17"/>
    </location>
</feature>
<organism evidence="2 3">
    <name type="scientific">Shiella aurantiaca</name>
    <dbReference type="NCBI Taxonomy" id="3058365"/>
    <lineage>
        <taxon>Bacteria</taxon>
        <taxon>Pseudomonadati</taxon>
        <taxon>Bacteroidota</taxon>
        <taxon>Cytophagia</taxon>
        <taxon>Cytophagales</taxon>
        <taxon>Shiellaceae</taxon>
        <taxon>Shiella</taxon>
    </lineage>
</organism>
<evidence type="ECO:0008006" key="4">
    <source>
        <dbReference type="Google" id="ProtNLM"/>
    </source>
</evidence>
<reference evidence="2" key="1">
    <citation type="submission" date="2023-06" db="EMBL/GenBank/DDBJ databases">
        <title>Cytophagales bacterium Strain LB-30, isolated from soil.</title>
        <authorList>
            <person name="Liu B."/>
        </authorList>
    </citation>
    <scope>NUCLEOTIDE SEQUENCE</scope>
    <source>
        <strain evidence="2">LB-30</strain>
    </source>
</reference>
<sequence length="188" mass="21168">MKALYSLRFLLPLLLLGACTFEGTGPQGPVGPQGPEGPAGRDAEEAYVFEYTDVNFTSPDYRVFLEFPESFQMLESDMVLVYMLWGVEDFGNGPTDIWRQLPQSQINEFGWMQYNFDFTRYDVSVFIEADFNKDILGAAFTDDWVVRTVVVPGQFGGRTNVDFSDYHAVVEAFGLKKLPIPAGAVDRM</sequence>
<keyword evidence="3" id="KW-1185">Reference proteome</keyword>
<protein>
    <recommendedName>
        <fullName evidence="4">Collagen-like protein</fullName>
    </recommendedName>
</protein>
<dbReference type="EMBL" id="JAUHJS010000002">
    <property type="protein sequence ID" value="MDN4164802.1"/>
    <property type="molecule type" value="Genomic_DNA"/>
</dbReference>
<name>A0ABT8F2W5_9BACT</name>
<feature type="chain" id="PRO_5045408723" description="Collagen-like protein" evidence="1">
    <location>
        <begin position="18"/>
        <end position="188"/>
    </location>
</feature>
<dbReference type="PROSITE" id="PS51257">
    <property type="entry name" value="PROKAR_LIPOPROTEIN"/>
    <property type="match status" value="1"/>
</dbReference>